<dbReference type="InterPro" id="IPR016024">
    <property type="entry name" value="ARM-type_fold"/>
</dbReference>
<dbReference type="AlphaFoldDB" id="A0A0K1SAB0"/>
<dbReference type="Pfam" id="PF13646">
    <property type="entry name" value="HEAT_2"/>
    <property type="match status" value="1"/>
</dbReference>
<evidence type="ECO:0000256" key="1">
    <source>
        <dbReference type="ARBA" id="ARBA00022549"/>
    </source>
</evidence>
<dbReference type="InterPro" id="IPR011989">
    <property type="entry name" value="ARM-like"/>
</dbReference>
<dbReference type="KEGG" id="mpk:VL20_6223"/>
<accession>A0A0K1SAB0</accession>
<keyword evidence="2" id="KW-0605">Phycobilisome</keyword>
<evidence type="ECO:0000313" key="4">
    <source>
        <dbReference type="Proteomes" id="UP000068167"/>
    </source>
</evidence>
<name>A0A0K1SAB0_9CHRO</name>
<dbReference type="SUPFAM" id="SSF48371">
    <property type="entry name" value="ARM repeat"/>
    <property type="match status" value="1"/>
</dbReference>
<organism evidence="3 4">
    <name type="scientific">Microcystis panniformis FACHB-1757</name>
    <dbReference type="NCBI Taxonomy" id="1638788"/>
    <lineage>
        <taxon>Bacteria</taxon>
        <taxon>Bacillati</taxon>
        <taxon>Cyanobacteriota</taxon>
        <taxon>Cyanophyceae</taxon>
        <taxon>Oscillatoriophycideae</taxon>
        <taxon>Chroococcales</taxon>
        <taxon>Microcystaceae</taxon>
        <taxon>Microcystis</taxon>
    </lineage>
</organism>
<keyword evidence="1" id="KW-0042">Antenna complex</keyword>
<evidence type="ECO:0000313" key="3">
    <source>
        <dbReference type="EMBL" id="AKV70985.1"/>
    </source>
</evidence>
<dbReference type="PATRIC" id="fig|1638788.3.peg.6254"/>
<evidence type="ECO:0000256" key="2">
    <source>
        <dbReference type="ARBA" id="ARBA00022738"/>
    </source>
</evidence>
<dbReference type="GO" id="GO:0030089">
    <property type="term" value="C:phycobilisome"/>
    <property type="evidence" value="ECO:0007669"/>
    <property type="project" value="UniProtKB-KW"/>
</dbReference>
<evidence type="ECO:0008006" key="5">
    <source>
        <dbReference type="Google" id="ProtNLM"/>
    </source>
</evidence>
<sequence length="126" mass="14524">MSALIVALKDSNKYVRSLAAEALGEIGNPEAVTALTEALTEADDYVLEFVAEALEKMGDLRTLKQIIYRWDIDIYESNIFQLARKLAIRYRKTKNSVIPVYRQRFRFLVKRIRGIIVMLISSLRDK</sequence>
<dbReference type="RefSeq" id="WP_052278220.1">
    <property type="nucleotide sequence ID" value="NZ_CP011339.1"/>
</dbReference>
<dbReference type="EMBL" id="CP011339">
    <property type="protein sequence ID" value="AKV70985.1"/>
    <property type="molecule type" value="Genomic_DNA"/>
</dbReference>
<gene>
    <name evidence="3" type="ORF">VL20_6223</name>
</gene>
<dbReference type="SMART" id="SM00567">
    <property type="entry name" value="EZ_HEAT"/>
    <property type="match status" value="1"/>
</dbReference>
<proteinExistence type="predicted"/>
<dbReference type="Proteomes" id="UP000068167">
    <property type="component" value="Chromosome"/>
</dbReference>
<dbReference type="Gene3D" id="1.25.10.10">
    <property type="entry name" value="Leucine-rich Repeat Variant"/>
    <property type="match status" value="1"/>
</dbReference>
<protein>
    <recommendedName>
        <fullName evidence="5">HEAT repeat domain-containing protein</fullName>
    </recommendedName>
</protein>
<reference evidence="3 4" key="1">
    <citation type="journal article" date="2016" name="Stand. Genomic Sci.">
        <title>Complete genome sequence and genomic characterization of Microcystis panniformis FACHB 1757 by third-generation sequencing.</title>
        <authorList>
            <person name="Zhang J.Y."/>
            <person name="Guan R."/>
            <person name="Zhang H.J."/>
            <person name="Li H."/>
            <person name="Xiao P."/>
            <person name="Yu G.L."/>
            <person name="Du L."/>
            <person name="Cao D.M."/>
            <person name="Zhu B.C."/>
            <person name="Li R.H."/>
            <person name="Lu Z.H."/>
        </authorList>
    </citation>
    <scope>NUCLEOTIDE SEQUENCE [LARGE SCALE GENOMIC DNA]</scope>
    <source>
        <strain evidence="3 4">FACHB-1757</strain>
    </source>
</reference>
<keyword evidence="4" id="KW-1185">Reference proteome</keyword>
<dbReference type="InterPro" id="IPR004155">
    <property type="entry name" value="PBS_lyase_HEAT"/>
</dbReference>